<evidence type="ECO:0000256" key="6">
    <source>
        <dbReference type="SAM" id="Phobius"/>
    </source>
</evidence>
<dbReference type="PROSITE" id="PS00108">
    <property type="entry name" value="PROTEIN_KINASE_ST"/>
    <property type="match status" value="1"/>
</dbReference>
<feature type="region of interest" description="Disordered" evidence="5">
    <location>
        <begin position="1"/>
        <end position="43"/>
    </location>
</feature>
<evidence type="ECO:0000256" key="3">
    <source>
        <dbReference type="ARBA" id="ARBA00022777"/>
    </source>
</evidence>
<keyword evidence="1" id="KW-0808">Transferase</keyword>
<keyword evidence="4" id="KW-0067">ATP-binding</keyword>
<keyword evidence="9" id="KW-1185">Reference proteome</keyword>
<dbReference type="GO" id="GO:0005524">
    <property type="term" value="F:ATP binding"/>
    <property type="evidence" value="ECO:0007669"/>
    <property type="project" value="UniProtKB-KW"/>
</dbReference>
<feature type="compositionally biased region" description="Basic and acidic residues" evidence="5">
    <location>
        <begin position="299"/>
        <end position="308"/>
    </location>
</feature>
<feature type="transmembrane region" description="Helical" evidence="6">
    <location>
        <begin position="399"/>
        <end position="420"/>
    </location>
</feature>
<dbReference type="CDD" id="cd14014">
    <property type="entry name" value="STKc_PknB_like"/>
    <property type="match status" value="1"/>
</dbReference>
<accession>A0A0F6SI21</accession>
<evidence type="ECO:0000256" key="2">
    <source>
        <dbReference type="ARBA" id="ARBA00022741"/>
    </source>
</evidence>
<evidence type="ECO:0000256" key="4">
    <source>
        <dbReference type="ARBA" id="ARBA00022840"/>
    </source>
</evidence>
<evidence type="ECO:0000313" key="8">
    <source>
        <dbReference type="EMBL" id="AKF11434.1"/>
    </source>
</evidence>
<dbReference type="InterPro" id="IPR000719">
    <property type="entry name" value="Prot_kinase_dom"/>
</dbReference>
<feature type="compositionally biased region" description="Acidic residues" evidence="5">
    <location>
        <begin position="339"/>
        <end position="348"/>
    </location>
</feature>
<keyword evidence="8" id="KW-0723">Serine/threonine-protein kinase</keyword>
<gene>
    <name evidence="8" type="ORF">DB32_008583</name>
</gene>
<evidence type="ECO:0000256" key="5">
    <source>
        <dbReference type="SAM" id="MobiDB-lite"/>
    </source>
</evidence>
<feature type="compositionally biased region" description="Low complexity" evidence="5">
    <location>
        <begin position="511"/>
        <end position="520"/>
    </location>
</feature>
<dbReference type="RefSeq" id="WP_053238299.1">
    <property type="nucleotide sequence ID" value="NZ_CP011125.1"/>
</dbReference>
<dbReference type="SMART" id="SM00220">
    <property type="entry name" value="S_TKc"/>
    <property type="match status" value="1"/>
</dbReference>
<keyword evidence="3 8" id="KW-0418">Kinase</keyword>
<dbReference type="Gene3D" id="1.10.510.10">
    <property type="entry name" value="Transferase(Phosphotransferase) domain 1"/>
    <property type="match status" value="1"/>
</dbReference>
<feature type="compositionally biased region" description="Basic and acidic residues" evidence="5">
    <location>
        <begin position="28"/>
        <end position="37"/>
    </location>
</feature>
<keyword evidence="6" id="KW-0812">Transmembrane</keyword>
<dbReference type="Pfam" id="PF00069">
    <property type="entry name" value="Pkinase"/>
    <property type="match status" value="1"/>
</dbReference>
<dbReference type="SUPFAM" id="SSF56112">
    <property type="entry name" value="Protein kinase-like (PK-like)"/>
    <property type="match status" value="1"/>
</dbReference>
<keyword evidence="2" id="KW-0547">Nucleotide-binding</keyword>
<sequence length="596" mass="63242">MSSSPAASDPRSRIPTPVDDMGATDASTEERTSETRRKAANGEPELGMVAGRYKLLSRIAEGGMGVVYKAEHVLSRKKLAIKILHPHLCHGRQAVERFRREVSAAAEIDHPGIVQVFDAGVDNDGSFYMAMELLDGESLGARTRREWPGTRTAVELIIGMCAPLARAHEKGFVHRDLKPDNVFIARDHTGVETVKLLDFGLVREVTRRGPTQSGITFGTPEYMAPEQAMSAKKADVGADVWSVGVMLYELLAGRHPFTGETANAVMANAIKEPHPRLAEVAPHVPEELARIVEKCLEKDPARRPRHAGELGAALRTLTTRTTLDDQRPQNPVLRSHIESDEDDVEEGQASDGLDLDEHALLSSPSPQAGALDALAARAGLDPTDPGGRPTKPNKTLARYGAWVAVGAGALGLVGVIGWALSQRDGAAIVATQLPEAPSAVAPVVVGEATVAVPAAEEPAAPVVIAPETGGLQRGAQGPVEGTAEAVAPLVEPAAEEAAPEAVRSSTRPRRAASGSSEGSESALAEAQACLQRGDTRCAVQLLQGGQSAAEMSLLVDVYRMQGRTGEARSVMQRYLRRFSRGANAEAYRRELALGGE</sequence>
<dbReference type="Gene3D" id="3.30.200.20">
    <property type="entry name" value="Phosphorylase Kinase, domain 1"/>
    <property type="match status" value="1"/>
</dbReference>
<dbReference type="STRING" id="927083.DB32_008583"/>
<feature type="region of interest" description="Disordered" evidence="5">
    <location>
        <begin position="493"/>
        <end position="520"/>
    </location>
</feature>
<name>A0A0F6SI21_9BACT</name>
<dbReference type="InterPro" id="IPR008271">
    <property type="entry name" value="Ser/Thr_kinase_AS"/>
</dbReference>
<organism evidence="8 9">
    <name type="scientific">Sandaracinus amylolyticus</name>
    <dbReference type="NCBI Taxonomy" id="927083"/>
    <lineage>
        <taxon>Bacteria</taxon>
        <taxon>Pseudomonadati</taxon>
        <taxon>Myxococcota</taxon>
        <taxon>Polyangia</taxon>
        <taxon>Polyangiales</taxon>
        <taxon>Sandaracinaceae</taxon>
        <taxon>Sandaracinus</taxon>
    </lineage>
</organism>
<proteinExistence type="predicted"/>
<dbReference type="OrthoDB" id="9801841at2"/>
<feature type="region of interest" description="Disordered" evidence="5">
    <location>
        <begin position="299"/>
        <end position="350"/>
    </location>
</feature>
<dbReference type="KEGG" id="samy:DB32_008583"/>
<dbReference type="PANTHER" id="PTHR43289">
    <property type="entry name" value="MITOGEN-ACTIVATED PROTEIN KINASE KINASE KINASE 20-RELATED"/>
    <property type="match status" value="1"/>
</dbReference>
<evidence type="ECO:0000259" key="7">
    <source>
        <dbReference type="PROSITE" id="PS50011"/>
    </source>
</evidence>
<keyword evidence="6" id="KW-1133">Transmembrane helix</keyword>
<dbReference type="Proteomes" id="UP000034883">
    <property type="component" value="Chromosome"/>
</dbReference>
<evidence type="ECO:0000313" key="9">
    <source>
        <dbReference type="Proteomes" id="UP000034883"/>
    </source>
</evidence>
<dbReference type="AlphaFoldDB" id="A0A0F6SI21"/>
<dbReference type="GO" id="GO:0004674">
    <property type="term" value="F:protein serine/threonine kinase activity"/>
    <property type="evidence" value="ECO:0007669"/>
    <property type="project" value="UniProtKB-KW"/>
</dbReference>
<dbReference type="PROSITE" id="PS50011">
    <property type="entry name" value="PROTEIN_KINASE_DOM"/>
    <property type="match status" value="1"/>
</dbReference>
<protein>
    <submittedName>
        <fullName evidence="8">Serine/threonine protein kinase</fullName>
    </submittedName>
</protein>
<feature type="domain" description="Protein kinase" evidence="7">
    <location>
        <begin position="53"/>
        <end position="317"/>
    </location>
</feature>
<evidence type="ECO:0000256" key="1">
    <source>
        <dbReference type="ARBA" id="ARBA00022679"/>
    </source>
</evidence>
<dbReference type="EMBL" id="CP011125">
    <property type="protein sequence ID" value="AKF11434.1"/>
    <property type="molecule type" value="Genomic_DNA"/>
</dbReference>
<dbReference type="InterPro" id="IPR011009">
    <property type="entry name" value="Kinase-like_dom_sf"/>
</dbReference>
<dbReference type="PANTHER" id="PTHR43289:SF6">
    <property type="entry name" value="SERINE_THREONINE-PROTEIN KINASE NEKL-3"/>
    <property type="match status" value="1"/>
</dbReference>
<keyword evidence="6" id="KW-0472">Membrane</keyword>
<reference evidence="8 9" key="1">
    <citation type="submission" date="2015-03" db="EMBL/GenBank/DDBJ databases">
        <title>Genome assembly of Sandaracinus amylolyticus DSM 53668.</title>
        <authorList>
            <person name="Sharma G."/>
            <person name="Subramanian S."/>
        </authorList>
    </citation>
    <scope>NUCLEOTIDE SEQUENCE [LARGE SCALE GENOMIC DNA]</scope>
    <source>
        <strain evidence="8 9">DSM 53668</strain>
    </source>
</reference>